<dbReference type="RefSeq" id="WP_252853918.1">
    <property type="nucleotide sequence ID" value="NZ_JAMXLR010000061.1"/>
</dbReference>
<name>A0A9X2JHT7_9BACT</name>
<evidence type="ECO:0000313" key="2">
    <source>
        <dbReference type="EMBL" id="MCO6045807.1"/>
    </source>
</evidence>
<keyword evidence="1" id="KW-1133">Transmembrane helix</keyword>
<dbReference type="Proteomes" id="UP001155241">
    <property type="component" value="Unassembled WGS sequence"/>
</dbReference>
<comment type="caution">
    <text evidence="2">The sequence shown here is derived from an EMBL/GenBank/DDBJ whole genome shotgun (WGS) entry which is preliminary data.</text>
</comment>
<reference evidence="2" key="1">
    <citation type="submission" date="2022-06" db="EMBL/GenBank/DDBJ databases">
        <title>Aeoliella straminimaris, a novel planctomycete from sediments.</title>
        <authorList>
            <person name="Vitorino I.R."/>
            <person name="Lage O.M."/>
        </authorList>
    </citation>
    <scope>NUCLEOTIDE SEQUENCE</scope>
    <source>
        <strain evidence="2">ICT_H6.2</strain>
    </source>
</reference>
<feature type="transmembrane region" description="Helical" evidence="1">
    <location>
        <begin position="106"/>
        <end position="125"/>
    </location>
</feature>
<dbReference type="EMBL" id="JAMXLR010000061">
    <property type="protein sequence ID" value="MCO6045807.1"/>
    <property type="molecule type" value="Genomic_DNA"/>
</dbReference>
<feature type="transmembrane region" description="Helical" evidence="1">
    <location>
        <begin position="145"/>
        <end position="164"/>
    </location>
</feature>
<keyword evidence="1" id="KW-0472">Membrane</keyword>
<dbReference type="AlphaFoldDB" id="A0A9X2JHT7"/>
<protein>
    <recommendedName>
        <fullName evidence="4">Signal transducing protein</fullName>
    </recommendedName>
</protein>
<proteinExistence type="predicted"/>
<evidence type="ECO:0008006" key="4">
    <source>
        <dbReference type="Google" id="ProtNLM"/>
    </source>
</evidence>
<evidence type="ECO:0000256" key="1">
    <source>
        <dbReference type="SAM" id="Phobius"/>
    </source>
</evidence>
<organism evidence="2 3">
    <name type="scientific">Aeoliella straminimaris</name>
    <dbReference type="NCBI Taxonomy" id="2954799"/>
    <lineage>
        <taxon>Bacteria</taxon>
        <taxon>Pseudomonadati</taxon>
        <taxon>Planctomycetota</taxon>
        <taxon>Planctomycetia</taxon>
        <taxon>Pirellulales</taxon>
        <taxon>Lacipirellulaceae</taxon>
        <taxon>Aeoliella</taxon>
    </lineage>
</organism>
<keyword evidence="1" id="KW-0812">Transmembrane</keyword>
<evidence type="ECO:0000313" key="3">
    <source>
        <dbReference type="Proteomes" id="UP001155241"/>
    </source>
</evidence>
<sequence length="187" mass="20202">MASQDFITIATFSTGLEAQCAAAQLEAGSIPTCVLNGEIVDAAWFLGGAVGGAQLQVPKDDAEEARRLVEQMRASAVAAGDEAEGDEFDVEDRATESESNVTVRRALRAAAIGLLFLSLQFYSLYLIGKLIISRVSLDRGQRKKLALAAVLDCCVLTFVLLYFWPRHYMSVAPLPGGEMPEAMEVER</sequence>
<gene>
    <name evidence="2" type="ORF">NG895_18060</name>
</gene>
<keyword evidence="3" id="KW-1185">Reference proteome</keyword>
<accession>A0A9X2JHT7</accession>